<name>A0ABW8W6Z8_9PSED</name>
<evidence type="ECO:0000313" key="3">
    <source>
        <dbReference type="Proteomes" id="UP001628646"/>
    </source>
</evidence>
<evidence type="ECO:0000313" key="2">
    <source>
        <dbReference type="EMBL" id="MFL9001040.1"/>
    </source>
</evidence>
<keyword evidence="1" id="KW-1133">Transmembrane helix</keyword>
<organism evidence="2 3">
    <name type="scientific">Pseudomonas azerbaijanorientalis</name>
    <dbReference type="NCBI Taxonomy" id="2842350"/>
    <lineage>
        <taxon>Bacteria</taxon>
        <taxon>Pseudomonadati</taxon>
        <taxon>Pseudomonadota</taxon>
        <taxon>Gammaproteobacteria</taxon>
        <taxon>Pseudomonadales</taxon>
        <taxon>Pseudomonadaceae</taxon>
        <taxon>Pseudomonas</taxon>
    </lineage>
</organism>
<protein>
    <recommendedName>
        <fullName evidence="4">DUF2214 family protein</fullName>
    </recommendedName>
</protein>
<gene>
    <name evidence="2" type="ORF">ACJ8NA_20630</name>
</gene>
<comment type="caution">
    <text evidence="2">The sequence shown here is derived from an EMBL/GenBank/DDBJ whole genome shotgun (WGS) entry which is preliminary data.</text>
</comment>
<dbReference type="Proteomes" id="UP001628646">
    <property type="component" value="Unassembled WGS sequence"/>
</dbReference>
<feature type="transmembrane region" description="Helical" evidence="1">
    <location>
        <begin position="134"/>
        <end position="153"/>
    </location>
</feature>
<keyword evidence="1" id="KW-0472">Membrane</keyword>
<feature type="transmembrane region" description="Helical" evidence="1">
    <location>
        <begin position="20"/>
        <end position="40"/>
    </location>
</feature>
<feature type="transmembrane region" description="Helical" evidence="1">
    <location>
        <begin position="61"/>
        <end position="81"/>
    </location>
</feature>
<accession>A0ABW8W6Z8</accession>
<dbReference type="RefSeq" id="WP_407802005.1">
    <property type="nucleotide sequence ID" value="NZ_JBJNUX010000019.1"/>
</dbReference>
<feature type="transmembrane region" description="Helical" evidence="1">
    <location>
        <begin position="173"/>
        <end position="193"/>
    </location>
</feature>
<keyword evidence="1" id="KW-0812">Transmembrane</keyword>
<evidence type="ECO:0000256" key="1">
    <source>
        <dbReference type="SAM" id="Phobius"/>
    </source>
</evidence>
<sequence length="217" mass="23320">MDLGILTSPAAEYVRLGVVYFHLIACCVAIGLVLTSDIAMVKQLLKGDVSGHHDDAHLESLQKTVSLALVALWITGIGIIGIDYAGKGMEYFLNPKLQAKIGIVVLLTFNGFLLHSAVLPALKKAGSILKLSFNLRMLALFSGALSGVSWFYAAMLGVGRPLAWKYSLVELLAAYPVLIVGGFAMMVLLTVWAKNKNAEGRMEQRTWATGNAALAGW</sequence>
<keyword evidence="3" id="KW-1185">Reference proteome</keyword>
<proteinExistence type="predicted"/>
<feature type="transmembrane region" description="Helical" evidence="1">
    <location>
        <begin position="101"/>
        <end position="122"/>
    </location>
</feature>
<evidence type="ECO:0008006" key="4">
    <source>
        <dbReference type="Google" id="ProtNLM"/>
    </source>
</evidence>
<dbReference type="EMBL" id="JBJNUY010000008">
    <property type="protein sequence ID" value="MFL9001040.1"/>
    <property type="molecule type" value="Genomic_DNA"/>
</dbReference>
<reference evidence="2 3" key="1">
    <citation type="submission" date="2024-12" db="EMBL/GenBank/DDBJ databases">
        <title>Pseudomonas species isolated from Lotus nodules promote plant growth.</title>
        <authorList>
            <person name="Yu Y.-H."/>
            <person name="Kurtenbach J."/>
            <person name="Crosbie D."/>
            <person name="Brachmann A."/>
            <person name="Marin M."/>
        </authorList>
    </citation>
    <scope>NUCLEOTIDE SEQUENCE [LARGE SCALE GENOMIC DNA]</scope>
    <source>
        <strain evidence="2 3">PLb11B</strain>
    </source>
</reference>